<keyword evidence="4 5" id="KW-0472">Membrane</keyword>
<proteinExistence type="predicted"/>
<feature type="transmembrane region" description="Helical" evidence="5">
    <location>
        <begin position="96"/>
        <end position="119"/>
    </location>
</feature>
<feature type="transmembrane region" description="Helical" evidence="5">
    <location>
        <begin position="21"/>
        <end position="40"/>
    </location>
</feature>
<dbReference type="STRING" id="119641.SAMN05421842_11248"/>
<feature type="transmembrane region" description="Helical" evidence="5">
    <location>
        <begin position="158"/>
        <end position="175"/>
    </location>
</feature>
<evidence type="ECO:0000256" key="4">
    <source>
        <dbReference type="ARBA" id="ARBA00023136"/>
    </source>
</evidence>
<evidence type="ECO:0000259" key="6">
    <source>
        <dbReference type="Pfam" id="PF12698"/>
    </source>
</evidence>
<keyword evidence="3 5" id="KW-1133">Transmembrane helix</keyword>
<dbReference type="Proteomes" id="UP000199263">
    <property type="component" value="Unassembled WGS sequence"/>
</dbReference>
<evidence type="ECO:0000256" key="2">
    <source>
        <dbReference type="ARBA" id="ARBA00022692"/>
    </source>
</evidence>
<evidence type="ECO:0000256" key="1">
    <source>
        <dbReference type="ARBA" id="ARBA00004141"/>
    </source>
</evidence>
<dbReference type="RefSeq" id="WP_090091218.1">
    <property type="nucleotide sequence ID" value="NZ_FOMG01000012.1"/>
</dbReference>
<organism evidence="7 8">
    <name type="scientific">Clostridium uliginosum</name>
    <dbReference type="NCBI Taxonomy" id="119641"/>
    <lineage>
        <taxon>Bacteria</taxon>
        <taxon>Bacillati</taxon>
        <taxon>Bacillota</taxon>
        <taxon>Clostridia</taxon>
        <taxon>Eubacteriales</taxon>
        <taxon>Clostridiaceae</taxon>
        <taxon>Clostridium</taxon>
    </lineage>
</organism>
<evidence type="ECO:0000313" key="8">
    <source>
        <dbReference type="Proteomes" id="UP000199263"/>
    </source>
</evidence>
<dbReference type="OrthoDB" id="3182222at2"/>
<feature type="transmembrane region" description="Helical" evidence="5">
    <location>
        <begin position="125"/>
        <end position="151"/>
    </location>
</feature>
<feature type="transmembrane region" description="Helical" evidence="5">
    <location>
        <begin position="52"/>
        <end position="75"/>
    </location>
</feature>
<reference evidence="7 8" key="1">
    <citation type="submission" date="2016-10" db="EMBL/GenBank/DDBJ databases">
        <authorList>
            <person name="de Groot N.N."/>
        </authorList>
    </citation>
    <scope>NUCLEOTIDE SEQUENCE [LARGE SCALE GENOMIC DNA]</scope>
    <source>
        <strain evidence="7 8">DSM 12992</strain>
    </source>
</reference>
<evidence type="ECO:0000256" key="3">
    <source>
        <dbReference type="ARBA" id="ARBA00022989"/>
    </source>
</evidence>
<evidence type="ECO:0000313" key="7">
    <source>
        <dbReference type="EMBL" id="SFC88793.1"/>
    </source>
</evidence>
<keyword evidence="8" id="KW-1185">Reference proteome</keyword>
<dbReference type="AlphaFoldDB" id="A0A1I1N1R1"/>
<dbReference type="InterPro" id="IPR013525">
    <property type="entry name" value="ABC2_TM"/>
</dbReference>
<sequence length="238" mass="26940">MNFSMRRVNALFKKEAKDLSKNINVLFMCLLPMIFCIMYSKLFCDSQEGKLYILNMCLNMNFVLVSGLTIAMMIAEEKEKNTLRTLMLACVSPLEFLVGKAIIILLLSLGTNILMFFIIGMEFSYLGHFIFITTLVVISMMEFGAVVGIIAENQMSTGTIGMPFFMIILIIPLFAKINDACKIVANFLPNCNMEILLNRIFTNEHINMNFTYSIAIILGWIIMGAGVFAYAYSKKRLD</sequence>
<feature type="transmembrane region" description="Helical" evidence="5">
    <location>
        <begin position="210"/>
        <end position="232"/>
    </location>
</feature>
<keyword evidence="2 5" id="KW-0812">Transmembrane</keyword>
<gene>
    <name evidence="7" type="ORF">SAMN05421842_11248</name>
</gene>
<accession>A0A1I1N1R1</accession>
<protein>
    <submittedName>
        <fullName evidence="7">ABC-2 type transport system permease protein</fullName>
    </submittedName>
</protein>
<evidence type="ECO:0000256" key="5">
    <source>
        <dbReference type="SAM" id="Phobius"/>
    </source>
</evidence>
<dbReference type="EMBL" id="FOMG01000012">
    <property type="protein sequence ID" value="SFC88793.1"/>
    <property type="molecule type" value="Genomic_DNA"/>
</dbReference>
<dbReference type="GO" id="GO:0016020">
    <property type="term" value="C:membrane"/>
    <property type="evidence" value="ECO:0007669"/>
    <property type="project" value="UniProtKB-SubCell"/>
</dbReference>
<name>A0A1I1N1R1_9CLOT</name>
<comment type="subcellular location">
    <subcellularLocation>
        <location evidence="1">Membrane</location>
        <topology evidence="1">Multi-pass membrane protein</topology>
    </subcellularLocation>
</comment>
<dbReference type="Pfam" id="PF12698">
    <property type="entry name" value="ABC2_membrane_3"/>
    <property type="match status" value="1"/>
</dbReference>
<dbReference type="GO" id="GO:0140359">
    <property type="term" value="F:ABC-type transporter activity"/>
    <property type="evidence" value="ECO:0007669"/>
    <property type="project" value="InterPro"/>
</dbReference>
<feature type="domain" description="ABC-2 type transporter transmembrane" evidence="6">
    <location>
        <begin position="51"/>
        <end position="224"/>
    </location>
</feature>